<organism evidence="1 2">
    <name type="scientific">Trametes cubensis</name>
    <dbReference type="NCBI Taxonomy" id="1111947"/>
    <lineage>
        <taxon>Eukaryota</taxon>
        <taxon>Fungi</taxon>
        <taxon>Dikarya</taxon>
        <taxon>Basidiomycota</taxon>
        <taxon>Agaricomycotina</taxon>
        <taxon>Agaricomycetes</taxon>
        <taxon>Polyporales</taxon>
        <taxon>Polyporaceae</taxon>
        <taxon>Trametes</taxon>
    </lineage>
</organism>
<dbReference type="AlphaFoldDB" id="A0AAD7TSF4"/>
<accession>A0AAD7TSF4</accession>
<comment type="caution">
    <text evidence="1">The sequence shown here is derived from an EMBL/GenBank/DDBJ whole genome shotgun (WGS) entry which is preliminary data.</text>
</comment>
<protein>
    <submittedName>
        <fullName evidence="1">Uncharacterized protein</fullName>
    </submittedName>
</protein>
<sequence>MPTHGTPADDEAALTVSEFNQHVAFNLKARLIPFACWALIFEQHATSPRRVRVPPVETWDPMCGAFANTEDLNVDNWFCEGRIITSINCFPGTDCRLRNGYDIVTLQPIPRRYGGPDDVNTNIRHNFYANVIGNLMVFKRSQTDNSRVVNITSPEISLVRAMVQRWLEIWATGQETT</sequence>
<evidence type="ECO:0000313" key="1">
    <source>
        <dbReference type="EMBL" id="KAJ8473934.1"/>
    </source>
</evidence>
<dbReference type="EMBL" id="JAPEVG010000205">
    <property type="protein sequence ID" value="KAJ8473934.1"/>
    <property type="molecule type" value="Genomic_DNA"/>
</dbReference>
<keyword evidence="2" id="KW-1185">Reference proteome</keyword>
<evidence type="ECO:0000313" key="2">
    <source>
        <dbReference type="Proteomes" id="UP001215151"/>
    </source>
</evidence>
<dbReference type="Proteomes" id="UP001215151">
    <property type="component" value="Unassembled WGS sequence"/>
</dbReference>
<reference evidence="1" key="1">
    <citation type="submission" date="2022-11" db="EMBL/GenBank/DDBJ databases">
        <title>Genome Sequence of Cubamyces cubensis.</title>
        <authorList>
            <person name="Buettner E."/>
        </authorList>
    </citation>
    <scope>NUCLEOTIDE SEQUENCE</scope>
    <source>
        <strain evidence="1">MPL-01</strain>
    </source>
</reference>
<name>A0AAD7TSF4_9APHY</name>
<proteinExistence type="predicted"/>
<gene>
    <name evidence="1" type="ORF">ONZ51_g7559</name>
</gene>